<dbReference type="AlphaFoldDB" id="A0A0C2X5Q9"/>
<evidence type="ECO:0000256" key="2">
    <source>
        <dbReference type="ARBA" id="ARBA00023026"/>
    </source>
</evidence>
<reference evidence="5 6" key="1">
    <citation type="submission" date="2014-04" db="EMBL/GenBank/DDBJ databases">
        <authorList>
            <consortium name="DOE Joint Genome Institute"/>
            <person name="Kuo A."/>
            <person name="Zuccaro A."/>
            <person name="Kohler A."/>
            <person name="Nagy L.G."/>
            <person name="Floudas D."/>
            <person name="Copeland A."/>
            <person name="Barry K.W."/>
            <person name="Cichocki N."/>
            <person name="Veneault-Fourrey C."/>
            <person name="LaButti K."/>
            <person name="Lindquist E.A."/>
            <person name="Lipzen A."/>
            <person name="Lundell T."/>
            <person name="Morin E."/>
            <person name="Murat C."/>
            <person name="Sun H."/>
            <person name="Tunlid A."/>
            <person name="Henrissat B."/>
            <person name="Grigoriev I.V."/>
            <person name="Hibbett D.S."/>
            <person name="Martin F."/>
            <person name="Nordberg H.P."/>
            <person name="Cantor M.N."/>
            <person name="Hua S.X."/>
        </authorList>
    </citation>
    <scope>NUCLEOTIDE SEQUENCE [LARGE SCALE GENOMIC DNA]</scope>
    <source>
        <strain evidence="5 6">MAFF 305830</strain>
    </source>
</reference>
<keyword evidence="3" id="KW-0732">Signal</keyword>
<accession>A0A0C2X5Q9</accession>
<feature type="domain" description="LysM" evidence="4">
    <location>
        <begin position="105"/>
        <end position="141"/>
    </location>
</feature>
<dbReference type="InterPro" id="IPR018392">
    <property type="entry name" value="LysM"/>
</dbReference>
<dbReference type="Pfam" id="PF01476">
    <property type="entry name" value="LysM"/>
    <property type="match status" value="2"/>
</dbReference>
<dbReference type="SUPFAM" id="SSF54106">
    <property type="entry name" value="LysM domain"/>
    <property type="match status" value="1"/>
</dbReference>
<dbReference type="PANTHER" id="PTHR34997">
    <property type="entry name" value="AM15"/>
    <property type="match status" value="1"/>
</dbReference>
<protein>
    <submittedName>
        <fullName evidence="5">Carbohydrate-binding module family 50 protein</fullName>
    </submittedName>
</protein>
<keyword evidence="6" id="KW-1185">Reference proteome</keyword>
<feature type="signal peptide" evidence="3">
    <location>
        <begin position="1"/>
        <end position="18"/>
    </location>
</feature>
<evidence type="ECO:0000313" key="5">
    <source>
        <dbReference type="EMBL" id="KIM33458.1"/>
    </source>
</evidence>
<organism evidence="5 6">
    <name type="scientific">Serendipita vermifera MAFF 305830</name>
    <dbReference type="NCBI Taxonomy" id="933852"/>
    <lineage>
        <taxon>Eukaryota</taxon>
        <taxon>Fungi</taxon>
        <taxon>Dikarya</taxon>
        <taxon>Basidiomycota</taxon>
        <taxon>Agaricomycotina</taxon>
        <taxon>Agaricomycetes</taxon>
        <taxon>Sebacinales</taxon>
        <taxon>Serendipitaceae</taxon>
        <taxon>Serendipita</taxon>
    </lineage>
</organism>
<dbReference type="PROSITE" id="PS51782">
    <property type="entry name" value="LYSM"/>
    <property type="match status" value="2"/>
</dbReference>
<dbReference type="GO" id="GO:0008061">
    <property type="term" value="F:chitin binding"/>
    <property type="evidence" value="ECO:0007669"/>
    <property type="project" value="UniProtKB-KW"/>
</dbReference>
<evidence type="ECO:0000256" key="1">
    <source>
        <dbReference type="ARBA" id="ARBA00022669"/>
    </source>
</evidence>
<dbReference type="PANTHER" id="PTHR34997:SF1">
    <property type="entry name" value="PEPTIDOGLYCAN-BINDING LYSIN DOMAIN"/>
    <property type="match status" value="1"/>
</dbReference>
<sequence length="141" mass="14815">MALTLVSILALATTAVVAAPLPQNEGVTPCKFTYYSQPGDTCRSIGLSSGYYDTDILAANSFLDCSNIWPNTPVCIPDIPYPVTVTYPTPTGPTPIPLPTPVCQANIKSVAGDTCDSIAEPYHMSGGNILAANTFLNCDDI</sequence>
<dbReference type="OrthoDB" id="5985073at2759"/>
<dbReference type="EMBL" id="KN824278">
    <property type="protein sequence ID" value="KIM33458.1"/>
    <property type="molecule type" value="Genomic_DNA"/>
</dbReference>
<proteinExistence type="predicted"/>
<dbReference type="Proteomes" id="UP000054097">
    <property type="component" value="Unassembled WGS sequence"/>
</dbReference>
<dbReference type="HOGENOM" id="CLU_1830062_0_0_1"/>
<feature type="chain" id="PRO_5002158447" evidence="3">
    <location>
        <begin position="19"/>
        <end position="141"/>
    </location>
</feature>
<feature type="non-terminal residue" evidence="5">
    <location>
        <position position="141"/>
    </location>
</feature>
<keyword evidence="2" id="KW-0843">Virulence</keyword>
<keyword evidence="1" id="KW-0147">Chitin-binding</keyword>
<reference evidence="6" key="2">
    <citation type="submission" date="2015-01" db="EMBL/GenBank/DDBJ databases">
        <title>Evolutionary Origins and Diversification of the Mycorrhizal Mutualists.</title>
        <authorList>
            <consortium name="DOE Joint Genome Institute"/>
            <consortium name="Mycorrhizal Genomics Consortium"/>
            <person name="Kohler A."/>
            <person name="Kuo A."/>
            <person name="Nagy L.G."/>
            <person name="Floudas D."/>
            <person name="Copeland A."/>
            <person name="Barry K.W."/>
            <person name="Cichocki N."/>
            <person name="Veneault-Fourrey C."/>
            <person name="LaButti K."/>
            <person name="Lindquist E.A."/>
            <person name="Lipzen A."/>
            <person name="Lundell T."/>
            <person name="Morin E."/>
            <person name="Murat C."/>
            <person name="Riley R."/>
            <person name="Ohm R."/>
            <person name="Sun H."/>
            <person name="Tunlid A."/>
            <person name="Henrissat B."/>
            <person name="Grigoriev I.V."/>
            <person name="Hibbett D.S."/>
            <person name="Martin F."/>
        </authorList>
    </citation>
    <scope>NUCLEOTIDE SEQUENCE [LARGE SCALE GENOMIC DNA]</scope>
    <source>
        <strain evidence="6">MAFF 305830</strain>
    </source>
</reference>
<dbReference type="InterPro" id="IPR036779">
    <property type="entry name" value="LysM_dom_sf"/>
</dbReference>
<gene>
    <name evidence="5" type="ORF">M408DRAFT_19749</name>
</gene>
<name>A0A0C2X5Q9_SERVB</name>
<dbReference type="Gene3D" id="3.10.350.10">
    <property type="entry name" value="LysM domain"/>
    <property type="match status" value="2"/>
</dbReference>
<evidence type="ECO:0000259" key="4">
    <source>
        <dbReference type="PROSITE" id="PS51782"/>
    </source>
</evidence>
<evidence type="ECO:0000313" key="6">
    <source>
        <dbReference type="Proteomes" id="UP000054097"/>
    </source>
</evidence>
<evidence type="ECO:0000256" key="3">
    <source>
        <dbReference type="SAM" id="SignalP"/>
    </source>
</evidence>
<feature type="domain" description="LysM" evidence="4">
    <location>
        <begin position="32"/>
        <end position="76"/>
    </location>
</feature>
<dbReference type="InterPro" id="IPR052210">
    <property type="entry name" value="LysM1-like"/>
</dbReference>